<reference evidence="3 4" key="1">
    <citation type="submission" date="2020-07" db="EMBL/GenBank/DDBJ databases">
        <title>Sequencing the genomes of 1000 actinobacteria strains.</title>
        <authorList>
            <person name="Klenk H.-P."/>
        </authorList>
    </citation>
    <scope>NUCLEOTIDE SEQUENCE [LARGE SCALE GENOMIC DNA]</scope>
    <source>
        <strain evidence="3 4">DSM 24723</strain>
    </source>
</reference>
<keyword evidence="4" id="KW-1185">Reference proteome</keyword>
<evidence type="ECO:0000256" key="1">
    <source>
        <dbReference type="SAM" id="MobiDB-lite"/>
    </source>
</evidence>
<proteinExistence type="predicted"/>
<feature type="region of interest" description="Disordered" evidence="1">
    <location>
        <begin position="133"/>
        <end position="167"/>
    </location>
</feature>
<evidence type="ECO:0000313" key="4">
    <source>
        <dbReference type="Proteomes" id="UP000592181"/>
    </source>
</evidence>
<dbReference type="Proteomes" id="UP000592181">
    <property type="component" value="Unassembled WGS sequence"/>
</dbReference>
<dbReference type="EMBL" id="JACBZX010000001">
    <property type="protein sequence ID" value="NYG35817.1"/>
    <property type="molecule type" value="Genomic_DNA"/>
</dbReference>
<accession>A0A852WZY3</accession>
<sequence length="167" mass="18770">MRPQETWVERQIREAAERGEFDDLPGAGRPLREVDTSDPDWWIRRKMADEGLDAGDALPPALQLRREAAGYPASLVGIRVEDDVREILRDYNARVLRERRRPVAGPASPVLAPTVDVEEMVVGWRALREKVAAHESVSGPAGAADPGPTAASRRSWWSRWRARRSSR</sequence>
<name>A0A852WZY3_9MICO</name>
<comment type="caution">
    <text evidence="3">The sequence shown here is derived from an EMBL/GenBank/DDBJ whole genome shotgun (WGS) entry which is preliminary data.</text>
</comment>
<feature type="compositionally biased region" description="Low complexity" evidence="1">
    <location>
        <begin position="139"/>
        <end position="159"/>
    </location>
</feature>
<feature type="domain" description="DnaJ homologue subfamily C member 28 conserved" evidence="2">
    <location>
        <begin position="7"/>
        <end position="69"/>
    </location>
</feature>
<gene>
    <name evidence="3" type="ORF">BJY28_000286</name>
</gene>
<protein>
    <recommendedName>
        <fullName evidence="2">DnaJ homologue subfamily C member 28 conserved domain-containing protein</fullName>
    </recommendedName>
</protein>
<dbReference type="InterPro" id="IPR018961">
    <property type="entry name" value="DnaJ_homolog_subfam-C_membr-28"/>
</dbReference>
<dbReference type="Pfam" id="PF09350">
    <property type="entry name" value="DJC28_CD"/>
    <property type="match status" value="1"/>
</dbReference>
<dbReference type="AlphaFoldDB" id="A0A852WZY3"/>
<organism evidence="3 4">
    <name type="scientific">Janibacter alkaliphilus</name>
    <dbReference type="NCBI Taxonomy" id="1069963"/>
    <lineage>
        <taxon>Bacteria</taxon>
        <taxon>Bacillati</taxon>
        <taxon>Actinomycetota</taxon>
        <taxon>Actinomycetes</taxon>
        <taxon>Micrococcales</taxon>
        <taxon>Intrasporangiaceae</taxon>
        <taxon>Janibacter</taxon>
    </lineage>
</organism>
<evidence type="ECO:0000313" key="3">
    <source>
        <dbReference type="EMBL" id="NYG35817.1"/>
    </source>
</evidence>
<dbReference type="RefSeq" id="WP_179461430.1">
    <property type="nucleotide sequence ID" value="NZ_JACBZX010000001.1"/>
</dbReference>
<evidence type="ECO:0000259" key="2">
    <source>
        <dbReference type="Pfam" id="PF09350"/>
    </source>
</evidence>